<feature type="region of interest" description="Disordered" evidence="1">
    <location>
        <begin position="109"/>
        <end position="130"/>
    </location>
</feature>
<dbReference type="EMBL" id="PICB01000388">
    <property type="protein sequence ID" value="PLP46478.1"/>
    <property type="molecule type" value="Genomic_DNA"/>
</dbReference>
<evidence type="ECO:0000313" key="2">
    <source>
        <dbReference type="EMBL" id="PLP46478.1"/>
    </source>
</evidence>
<dbReference type="Proteomes" id="UP000234473">
    <property type="component" value="Unassembled WGS sequence"/>
</dbReference>
<name>A0A2N5AJ13_KLEVA</name>
<protein>
    <submittedName>
        <fullName evidence="2">Uncharacterized protein</fullName>
    </submittedName>
</protein>
<dbReference type="AlphaFoldDB" id="A0A2N5AJ13"/>
<feature type="region of interest" description="Disordered" evidence="1">
    <location>
        <begin position="63"/>
        <end position="89"/>
    </location>
</feature>
<proteinExistence type="predicted"/>
<evidence type="ECO:0000313" key="3">
    <source>
        <dbReference type="Proteomes" id="UP000234473"/>
    </source>
</evidence>
<sequence>MALRLPDLGFVRPAVNLFTILAETAGADGLKIAETFPEGRGSPHGCGLRAVFCTDAASARPEACRDKSKAPRSGDVAGRSPGVQGAAATGRPLCAPCAIRDITQKTYRERHLPGNNTEQPFFRGETVANR</sequence>
<reference evidence="2 3" key="2">
    <citation type="submission" date="2018-01" db="EMBL/GenBank/DDBJ databases">
        <title>Genomic study of Klebsiella pneumoniae.</title>
        <authorList>
            <person name="Yang Y."/>
            <person name="Bicalho R."/>
        </authorList>
    </citation>
    <scope>NUCLEOTIDE SEQUENCE [LARGE SCALE GENOMIC DNA]</scope>
    <source>
        <strain evidence="2 3">A5</strain>
    </source>
</reference>
<gene>
    <name evidence="2" type="ORF">CWM98_09755</name>
</gene>
<organism evidence="2 3">
    <name type="scientific">Klebsiella variicola</name>
    <dbReference type="NCBI Taxonomy" id="244366"/>
    <lineage>
        <taxon>Bacteria</taxon>
        <taxon>Pseudomonadati</taxon>
        <taxon>Pseudomonadota</taxon>
        <taxon>Gammaproteobacteria</taxon>
        <taxon>Enterobacterales</taxon>
        <taxon>Enterobacteriaceae</taxon>
        <taxon>Klebsiella/Raoultella group</taxon>
        <taxon>Klebsiella</taxon>
        <taxon>Klebsiella pneumoniae complex</taxon>
    </lineage>
</organism>
<reference evidence="2 3" key="1">
    <citation type="submission" date="2017-11" db="EMBL/GenBank/DDBJ databases">
        <authorList>
            <person name="Han C.G."/>
        </authorList>
    </citation>
    <scope>NUCLEOTIDE SEQUENCE [LARGE SCALE GENOMIC DNA]</scope>
    <source>
        <strain evidence="2 3">A5</strain>
    </source>
</reference>
<comment type="caution">
    <text evidence="2">The sequence shown here is derived from an EMBL/GenBank/DDBJ whole genome shotgun (WGS) entry which is preliminary data.</text>
</comment>
<evidence type="ECO:0000256" key="1">
    <source>
        <dbReference type="SAM" id="MobiDB-lite"/>
    </source>
</evidence>
<accession>A0A2N5AJ13</accession>